<dbReference type="VEuPathDB" id="FungiDB:JI435_422200"/>
<accession>A0A7U2I8M3</accession>
<evidence type="ECO:0000313" key="1">
    <source>
        <dbReference type="EMBL" id="QRD05261.1"/>
    </source>
</evidence>
<dbReference type="AlphaFoldDB" id="A0A7U2I8M3"/>
<dbReference type="Proteomes" id="UP000663193">
    <property type="component" value="Chromosome 18"/>
</dbReference>
<gene>
    <name evidence="1" type="ORF">JI435_422200</name>
</gene>
<sequence length="81" mass="8854">MLFRHRQAMARCGGDVFGLRISSAIACNGTHGGVVQRSYKRLSRPAASTSASLVHPASSFLLQLIHGYAPLALSWRRDCNR</sequence>
<protein>
    <submittedName>
        <fullName evidence="1">Uncharacterized protein</fullName>
    </submittedName>
</protein>
<name>A0A7U2I8M3_PHANO</name>
<reference evidence="2" key="1">
    <citation type="journal article" date="2021" name="BMC Genomics">
        <title>Chromosome-level genome assembly and manually-curated proteome of model necrotroph Parastagonospora nodorum Sn15 reveals a genome-wide trove of candidate effector homologs, and redundancy of virulence-related functions within an accessory chromosome.</title>
        <authorList>
            <person name="Bertazzoni S."/>
            <person name="Jones D.A.B."/>
            <person name="Phan H.T."/>
            <person name="Tan K.-C."/>
            <person name="Hane J.K."/>
        </authorList>
    </citation>
    <scope>NUCLEOTIDE SEQUENCE [LARGE SCALE GENOMIC DNA]</scope>
    <source>
        <strain evidence="2">SN15 / ATCC MYA-4574 / FGSC 10173)</strain>
    </source>
</reference>
<keyword evidence="2" id="KW-1185">Reference proteome</keyword>
<evidence type="ECO:0000313" key="2">
    <source>
        <dbReference type="Proteomes" id="UP000663193"/>
    </source>
</evidence>
<proteinExistence type="predicted"/>
<dbReference type="EMBL" id="CP069040">
    <property type="protein sequence ID" value="QRD05261.1"/>
    <property type="molecule type" value="Genomic_DNA"/>
</dbReference>
<organism evidence="1 2">
    <name type="scientific">Phaeosphaeria nodorum (strain SN15 / ATCC MYA-4574 / FGSC 10173)</name>
    <name type="common">Glume blotch fungus</name>
    <name type="synonym">Parastagonospora nodorum</name>
    <dbReference type="NCBI Taxonomy" id="321614"/>
    <lineage>
        <taxon>Eukaryota</taxon>
        <taxon>Fungi</taxon>
        <taxon>Dikarya</taxon>
        <taxon>Ascomycota</taxon>
        <taxon>Pezizomycotina</taxon>
        <taxon>Dothideomycetes</taxon>
        <taxon>Pleosporomycetidae</taxon>
        <taxon>Pleosporales</taxon>
        <taxon>Pleosporineae</taxon>
        <taxon>Phaeosphaeriaceae</taxon>
        <taxon>Parastagonospora</taxon>
    </lineage>
</organism>